<proteinExistence type="predicted"/>
<dbReference type="GO" id="GO:0016034">
    <property type="term" value="F:maleylacetoacetate isomerase activity"/>
    <property type="evidence" value="ECO:0007669"/>
    <property type="project" value="TreeGrafter"/>
</dbReference>
<dbReference type="OrthoDB" id="9799538at2"/>
<keyword evidence="3" id="KW-1185">Reference proteome</keyword>
<accession>A0A4R9KCH6</accession>
<dbReference type="GO" id="GO:0004364">
    <property type="term" value="F:glutathione transferase activity"/>
    <property type="evidence" value="ECO:0007669"/>
    <property type="project" value="TreeGrafter"/>
</dbReference>
<dbReference type="EMBL" id="RQGF01000012">
    <property type="protein sequence ID" value="TGL63519.1"/>
    <property type="molecule type" value="Genomic_DNA"/>
</dbReference>
<name>A0A4R9KCH6_9LEPT</name>
<protein>
    <submittedName>
        <fullName evidence="2">Glutathione S-transferase family protein</fullName>
    </submittedName>
</protein>
<dbReference type="RefSeq" id="WP_135648600.1">
    <property type="nucleotide sequence ID" value="NZ_RQGF01000012.1"/>
</dbReference>
<feature type="domain" description="GST N-terminal" evidence="1">
    <location>
        <begin position="4"/>
        <end position="84"/>
    </location>
</feature>
<organism evidence="2 3">
    <name type="scientific">Leptospira sarikeiensis</name>
    <dbReference type="NCBI Taxonomy" id="2484943"/>
    <lineage>
        <taxon>Bacteria</taxon>
        <taxon>Pseudomonadati</taxon>
        <taxon>Spirochaetota</taxon>
        <taxon>Spirochaetia</taxon>
        <taxon>Leptospirales</taxon>
        <taxon>Leptospiraceae</taxon>
        <taxon>Leptospira</taxon>
    </lineage>
</organism>
<dbReference type="CDD" id="cd03043">
    <property type="entry name" value="GST_N_1"/>
    <property type="match status" value="1"/>
</dbReference>
<dbReference type="PANTHER" id="PTHR42673:SF4">
    <property type="entry name" value="MALEYLACETOACETATE ISOMERASE"/>
    <property type="match status" value="1"/>
</dbReference>
<dbReference type="Gene3D" id="3.40.30.10">
    <property type="entry name" value="Glutaredoxin"/>
    <property type="match status" value="1"/>
</dbReference>
<dbReference type="InterPro" id="IPR036282">
    <property type="entry name" value="Glutathione-S-Trfase_C_sf"/>
</dbReference>
<evidence type="ECO:0000313" key="3">
    <source>
        <dbReference type="Proteomes" id="UP000297762"/>
    </source>
</evidence>
<dbReference type="Pfam" id="PF13410">
    <property type="entry name" value="GST_C_2"/>
    <property type="match status" value="1"/>
</dbReference>
<evidence type="ECO:0000313" key="2">
    <source>
        <dbReference type="EMBL" id="TGL63519.1"/>
    </source>
</evidence>
<dbReference type="GO" id="GO:0006749">
    <property type="term" value="P:glutathione metabolic process"/>
    <property type="evidence" value="ECO:0007669"/>
    <property type="project" value="TreeGrafter"/>
</dbReference>
<dbReference type="SFLD" id="SFLDS00019">
    <property type="entry name" value="Glutathione_Transferase_(cytos"/>
    <property type="match status" value="1"/>
</dbReference>
<dbReference type="Gene3D" id="1.20.1050.10">
    <property type="match status" value="1"/>
</dbReference>
<dbReference type="InterPro" id="IPR040079">
    <property type="entry name" value="Glutathione_S-Trfase"/>
</dbReference>
<dbReference type="PROSITE" id="PS50404">
    <property type="entry name" value="GST_NTER"/>
    <property type="match status" value="1"/>
</dbReference>
<evidence type="ECO:0000259" key="1">
    <source>
        <dbReference type="PROSITE" id="PS50404"/>
    </source>
</evidence>
<dbReference type="GO" id="GO:0006559">
    <property type="term" value="P:L-phenylalanine catabolic process"/>
    <property type="evidence" value="ECO:0007669"/>
    <property type="project" value="TreeGrafter"/>
</dbReference>
<dbReference type="Proteomes" id="UP000297762">
    <property type="component" value="Unassembled WGS sequence"/>
</dbReference>
<keyword evidence="2" id="KW-0808">Transferase</keyword>
<dbReference type="PANTHER" id="PTHR42673">
    <property type="entry name" value="MALEYLACETOACETATE ISOMERASE"/>
    <property type="match status" value="1"/>
</dbReference>
<dbReference type="Pfam" id="PF13409">
    <property type="entry name" value="GST_N_2"/>
    <property type="match status" value="1"/>
</dbReference>
<dbReference type="SUPFAM" id="SSF52833">
    <property type="entry name" value="Thioredoxin-like"/>
    <property type="match status" value="1"/>
</dbReference>
<dbReference type="InterPro" id="IPR036249">
    <property type="entry name" value="Thioredoxin-like_sf"/>
</dbReference>
<reference evidence="2" key="1">
    <citation type="journal article" date="2019" name="PLoS Negl. Trop. Dis.">
        <title>Revisiting the worldwide diversity of Leptospira species in the environment.</title>
        <authorList>
            <person name="Vincent A.T."/>
            <person name="Schiettekatte O."/>
            <person name="Bourhy P."/>
            <person name="Veyrier F.J."/>
            <person name="Picardeau M."/>
        </authorList>
    </citation>
    <scope>NUCLEOTIDE SEQUENCE [LARGE SCALE GENOMIC DNA]</scope>
    <source>
        <strain evidence="2">201702455</strain>
    </source>
</reference>
<gene>
    <name evidence="2" type="ORF">EHQ64_06095</name>
</gene>
<sequence length="209" mass="23631">MSDLKLVIGNKNVSSWSLRPWILLKHFGIPFEEIPLKLFTPEYAQVIDKYSPSGKVPVLHDGNLQIWDSLGISEYLAETFSNKDFWPKDKTARAKARSITAEMHSGFSGLRSNLSMNFVGRKTDYQPPIEAQKDIDRIQEIWEECISSYGGPFLFGKDFSIADAFYTPVVSRFITYGVKLSSKSSGYIQTISNLPAYKVWEDGAKLEVS</sequence>
<dbReference type="AlphaFoldDB" id="A0A4R9KCH6"/>
<dbReference type="CDD" id="cd03194">
    <property type="entry name" value="GST_C_3"/>
    <property type="match status" value="1"/>
</dbReference>
<dbReference type="InterPro" id="IPR004045">
    <property type="entry name" value="Glutathione_S-Trfase_N"/>
</dbReference>
<dbReference type="SUPFAM" id="SSF47616">
    <property type="entry name" value="GST C-terminal domain-like"/>
    <property type="match status" value="1"/>
</dbReference>
<comment type="caution">
    <text evidence="2">The sequence shown here is derived from an EMBL/GenBank/DDBJ whole genome shotgun (WGS) entry which is preliminary data.</text>
</comment>